<organism evidence="1 2">
    <name type="scientific">Ilyodon furcidens</name>
    <name type="common">goldbreast splitfin</name>
    <dbReference type="NCBI Taxonomy" id="33524"/>
    <lineage>
        <taxon>Eukaryota</taxon>
        <taxon>Metazoa</taxon>
        <taxon>Chordata</taxon>
        <taxon>Craniata</taxon>
        <taxon>Vertebrata</taxon>
        <taxon>Euteleostomi</taxon>
        <taxon>Actinopterygii</taxon>
        <taxon>Neopterygii</taxon>
        <taxon>Teleostei</taxon>
        <taxon>Neoteleostei</taxon>
        <taxon>Acanthomorphata</taxon>
        <taxon>Ovalentaria</taxon>
        <taxon>Atherinomorphae</taxon>
        <taxon>Cyprinodontiformes</taxon>
        <taxon>Goodeidae</taxon>
        <taxon>Ilyodon</taxon>
    </lineage>
</organism>
<dbReference type="EMBL" id="JAHRIQ010004578">
    <property type="protein sequence ID" value="MEQ2222845.1"/>
    <property type="molecule type" value="Genomic_DNA"/>
</dbReference>
<sequence>MQNQAGLKEQFKYLFTTIKDYFRQSGSLASGKGRRELVMVVEISGSMVIRQVNYQAQGKAKPARGAMILVAMNPCDWTCRGQVIFKHPWVACPESENGQAGC</sequence>
<evidence type="ECO:0000313" key="2">
    <source>
        <dbReference type="Proteomes" id="UP001482620"/>
    </source>
</evidence>
<proteinExistence type="predicted"/>
<comment type="caution">
    <text evidence="1">The sequence shown here is derived from an EMBL/GenBank/DDBJ whole genome shotgun (WGS) entry which is preliminary data.</text>
</comment>
<evidence type="ECO:0000313" key="1">
    <source>
        <dbReference type="EMBL" id="MEQ2222845.1"/>
    </source>
</evidence>
<reference evidence="1 2" key="1">
    <citation type="submission" date="2021-06" db="EMBL/GenBank/DDBJ databases">
        <authorList>
            <person name="Palmer J.M."/>
        </authorList>
    </citation>
    <scope>NUCLEOTIDE SEQUENCE [LARGE SCALE GENOMIC DNA]</scope>
    <source>
        <strain evidence="2">if_2019</strain>
        <tissue evidence="1">Muscle</tissue>
    </source>
</reference>
<name>A0ABV0SRI1_9TELE</name>
<dbReference type="Proteomes" id="UP001482620">
    <property type="component" value="Unassembled WGS sequence"/>
</dbReference>
<accession>A0ABV0SRI1</accession>
<protein>
    <submittedName>
        <fullName evidence="1">Uncharacterized protein</fullName>
    </submittedName>
</protein>
<gene>
    <name evidence="1" type="ORF">ILYODFUR_030590</name>
</gene>
<keyword evidence="2" id="KW-1185">Reference proteome</keyword>